<dbReference type="GO" id="GO:0003824">
    <property type="term" value="F:catalytic activity"/>
    <property type="evidence" value="ECO:0007669"/>
    <property type="project" value="UniProtKB-ARBA"/>
</dbReference>
<accession>A0ABD6CUC8</accession>
<sequence>MDPRAEASTIELSIDNGVAEFRFTQPDQRNCVSMEFAEDLCILTDYVFEQENINVIMFTAEGPVFCAGADVDIAKHGSPKQDQKLRELFHPTAEKLKNSPTPIIAGARGAAIGVGAELLCGVSDLRVVGQDIEIWYPETEFGIPMYETIARYTREIGSARALELILLGESGKLTADEAKRIGLINRIVEPNRIEEVTRNISQTISSYESEHGIVSELIEMVQHTNREMSSASIQYGQQQRREMVLTSVRQANMD</sequence>
<dbReference type="Pfam" id="PF00378">
    <property type="entry name" value="ECH_1"/>
    <property type="match status" value="1"/>
</dbReference>
<gene>
    <name evidence="1" type="ORF">ACFSBX_17355</name>
</gene>
<dbReference type="RefSeq" id="WP_390278520.1">
    <property type="nucleotide sequence ID" value="NZ_JBHUDK010000016.1"/>
</dbReference>
<reference evidence="1 2" key="1">
    <citation type="journal article" date="2019" name="Int. J. Syst. Evol. Microbiol.">
        <title>The Global Catalogue of Microorganisms (GCM) 10K type strain sequencing project: providing services to taxonomists for standard genome sequencing and annotation.</title>
        <authorList>
            <consortium name="The Broad Institute Genomics Platform"/>
            <consortium name="The Broad Institute Genome Sequencing Center for Infectious Disease"/>
            <person name="Wu L."/>
            <person name="Ma J."/>
        </authorList>
    </citation>
    <scope>NUCLEOTIDE SEQUENCE [LARGE SCALE GENOMIC DNA]</scope>
    <source>
        <strain evidence="1 2">CGMCC 1.12121</strain>
    </source>
</reference>
<proteinExistence type="predicted"/>
<dbReference type="PANTHER" id="PTHR11941">
    <property type="entry name" value="ENOYL-COA HYDRATASE-RELATED"/>
    <property type="match status" value="1"/>
</dbReference>
<dbReference type="EMBL" id="JBHUDK010000016">
    <property type="protein sequence ID" value="MFD1600705.1"/>
    <property type="molecule type" value="Genomic_DNA"/>
</dbReference>
<organism evidence="1 2">
    <name type="scientific">Halobellus rarus</name>
    <dbReference type="NCBI Taxonomy" id="1126237"/>
    <lineage>
        <taxon>Archaea</taxon>
        <taxon>Methanobacteriati</taxon>
        <taxon>Methanobacteriota</taxon>
        <taxon>Stenosarchaea group</taxon>
        <taxon>Halobacteria</taxon>
        <taxon>Halobacteriales</taxon>
        <taxon>Haloferacaceae</taxon>
        <taxon>Halobellus</taxon>
    </lineage>
</organism>
<dbReference type="Proteomes" id="UP001597085">
    <property type="component" value="Unassembled WGS sequence"/>
</dbReference>
<dbReference type="InterPro" id="IPR029045">
    <property type="entry name" value="ClpP/crotonase-like_dom_sf"/>
</dbReference>
<dbReference type="PANTHER" id="PTHR11941:SF54">
    <property type="entry name" value="ENOYL-COA HYDRATASE, MITOCHONDRIAL"/>
    <property type="match status" value="1"/>
</dbReference>
<name>A0ABD6CUC8_9EURY</name>
<dbReference type="InterPro" id="IPR001753">
    <property type="entry name" value="Enoyl-CoA_hydra/iso"/>
</dbReference>
<dbReference type="SUPFAM" id="SSF52096">
    <property type="entry name" value="ClpP/crotonase"/>
    <property type="match status" value="1"/>
</dbReference>
<evidence type="ECO:0000313" key="1">
    <source>
        <dbReference type="EMBL" id="MFD1600705.1"/>
    </source>
</evidence>
<protein>
    <submittedName>
        <fullName evidence="1">Enoyl-CoA hydratase/isomerase family protein</fullName>
    </submittedName>
</protein>
<dbReference type="Gene3D" id="3.90.226.10">
    <property type="entry name" value="2-enoyl-CoA Hydratase, Chain A, domain 1"/>
    <property type="match status" value="1"/>
</dbReference>
<comment type="caution">
    <text evidence="1">The sequence shown here is derived from an EMBL/GenBank/DDBJ whole genome shotgun (WGS) entry which is preliminary data.</text>
</comment>
<keyword evidence="2" id="KW-1185">Reference proteome</keyword>
<dbReference type="CDD" id="cd06558">
    <property type="entry name" value="crotonase-like"/>
    <property type="match status" value="1"/>
</dbReference>
<evidence type="ECO:0000313" key="2">
    <source>
        <dbReference type="Proteomes" id="UP001597085"/>
    </source>
</evidence>
<dbReference type="AlphaFoldDB" id="A0ABD6CUC8"/>